<keyword evidence="1" id="KW-0472">Membrane</keyword>
<gene>
    <name evidence="3" type="ORF">KQI88_07520</name>
</gene>
<protein>
    <submittedName>
        <fullName evidence="3">Protein kinase</fullName>
    </submittedName>
</protein>
<proteinExistence type="predicted"/>
<evidence type="ECO:0000313" key="4">
    <source>
        <dbReference type="Proteomes" id="UP000779508"/>
    </source>
</evidence>
<accession>A0ABS6G1M0</accession>
<feature type="transmembrane region" description="Helical" evidence="1">
    <location>
        <begin position="279"/>
        <end position="298"/>
    </location>
</feature>
<feature type="domain" description="Protein kinase" evidence="2">
    <location>
        <begin position="21"/>
        <end position="283"/>
    </location>
</feature>
<organism evidence="3 4">
    <name type="scientific">Alkaliphilus flagellatus</name>
    <dbReference type="NCBI Taxonomy" id="2841507"/>
    <lineage>
        <taxon>Bacteria</taxon>
        <taxon>Bacillati</taxon>
        <taxon>Bacillota</taxon>
        <taxon>Clostridia</taxon>
        <taxon>Peptostreptococcales</taxon>
        <taxon>Natronincolaceae</taxon>
        <taxon>Alkaliphilus</taxon>
    </lineage>
</organism>
<keyword evidence="1" id="KW-0812">Transmembrane</keyword>
<keyword evidence="1" id="KW-1133">Transmembrane helix</keyword>
<evidence type="ECO:0000313" key="3">
    <source>
        <dbReference type="EMBL" id="MBU5676263.1"/>
    </source>
</evidence>
<dbReference type="PANTHER" id="PTHR44167">
    <property type="entry name" value="OVARIAN-SPECIFIC SERINE/THREONINE-PROTEIN KINASE LOK-RELATED"/>
    <property type="match status" value="1"/>
</dbReference>
<dbReference type="SMART" id="SM00220">
    <property type="entry name" value="S_TKc"/>
    <property type="match status" value="1"/>
</dbReference>
<dbReference type="Pfam" id="PF00069">
    <property type="entry name" value="Pkinase"/>
    <property type="match status" value="1"/>
</dbReference>
<comment type="caution">
    <text evidence="3">The sequence shown here is derived from an EMBL/GenBank/DDBJ whole genome shotgun (WGS) entry which is preliminary data.</text>
</comment>
<dbReference type="RefSeq" id="WP_216415854.1">
    <property type="nucleotide sequence ID" value="NZ_JAHLQK010000002.1"/>
</dbReference>
<keyword evidence="3" id="KW-0418">Kinase</keyword>
<dbReference type="PROSITE" id="PS50011">
    <property type="entry name" value="PROTEIN_KINASE_DOM"/>
    <property type="match status" value="1"/>
</dbReference>
<dbReference type="InterPro" id="IPR000719">
    <property type="entry name" value="Prot_kinase_dom"/>
</dbReference>
<dbReference type="EMBL" id="JAHLQK010000002">
    <property type="protein sequence ID" value="MBU5676263.1"/>
    <property type="molecule type" value="Genomic_DNA"/>
</dbReference>
<keyword evidence="3" id="KW-0808">Transferase</keyword>
<name>A0ABS6G1M0_9FIRM</name>
<keyword evidence="4" id="KW-1185">Reference proteome</keyword>
<evidence type="ECO:0000259" key="2">
    <source>
        <dbReference type="PROSITE" id="PS50011"/>
    </source>
</evidence>
<reference evidence="3 4" key="1">
    <citation type="submission" date="2021-06" db="EMBL/GenBank/DDBJ databases">
        <authorList>
            <person name="Sun Q."/>
            <person name="Li D."/>
        </authorList>
    </citation>
    <scope>NUCLEOTIDE SEQUENCE [LARGE SCALE GENOMIC DNA]</scope>
    <source>
        <strain evidence="3 4">MSJ-5</strain>
    </source>
</reference>
<evidence type="ECO:0000256" key="1">
    <source>
        <dbReference type="SAM" id="Phobius"/>
    </source>
</evidence>
<dbReference type="GO" id="GO:0016301">
    <property type="term" value="F:kinase activity"/>
    <property type="evidence" value="ECO:0007669"/>
    <property type="project" value="UniProtKB-KW"/>
</dbReference>
<dbReference type="PANTHER" id="PTHR44167:SF18">
    <property type="entry name" value="PROTEIN KINASE DOMAIN-CONTAINING PROTEIN"/>
    <property type="match status" value="1"/>
</dbReference>
<dbReference type="Proteomes" id="UP000779508">
    <property type="component" value="Unassembled WGS sequence"/>
</dbReference>
<sequence length="300" mass="34050">MELPILFPNNIIKGKWNNNSYRVIKKLGEGGIGAVYQVIDMTSNKKYALKLSEDNLSLNREYGLLKELEGIDIVVKGYEIDDIDIGNKTYYFIVVEYIPGVTLHSYSKNKKTTIVDALGTVIILLKFMGELHEKGYILGDTKLDNIMVNNDGNVIRLIDLGGVVKIGSTIKEFTPAYDRASWKCGDRISEDSYDLFSATMILIQLILGIDLNPRIQSIIKIKEKLNYKAIDNDLKGNIIGVLDGKKYNIKAFANTLLTLYNKERKKEHIIKKKNINYRINLFFVGSISLLISTLWLIFVK</sequence>